<sequence>MKTHMNMATPGACSLLLALLTLFAVPTHAEVVITTATEHYPVDGLTPMEIAENLTLQSPIEQDGRTFQAHTRSDIRYEFTWTRRNDSCTMDKATVYLHIVYKYPRLAQTQDAKTLRWWQEHLDRLTEHELVHGEIALRAAQELDEAFNSLTDLHCATVRDVVKALGDAALQTLKERQRAYDALTDHGRNQQAYTSHRPD</sequence>
<accession>A0A7K1KLN4</accession>
<protein>
    <submittedName>
        <fullName evidence="2">DUF922 domain-containing protein</fullName>
    </submittedName>
</protein>
<gene>
    <name evidence="2" type="ORF">GKC30_04930</name>
</gene>
<dbReference type="EMBL" id="WODC01000002">
    <property type="protein sequence ID" value="MUM76975.1"/>
    <property type="molecule type" value="Genomic_DNA"/>
</dbReference>
<evidence type="ECO:0000313" key="2">
    <source>
        <dbReference type="EMBL" id="MUM76975.1"/>
    </source>
</evidence>
<evidence type="ECO:0000313" key="3">
    <source>
        <dbReference type="Proteomes" id="UP000461162"/>
    </source>
</evidence>
<keyword evidence="3" id="KW-1185">Reference proteome</keyword>
<feature type="chain" id="PRO_5029457466" evidence="1">
    <location>
        <begin position="30"/>
        <end position="199"/>
    </location>
</feature>
<name>A0A7K1KLN4_9BACT</name>
<dbReference type="RefSeq" id="WP_155932665.1">
    <property type="nucleotide sequence ID" value="NZ_WODC01000002.1"/>
</dbReference>
<dbReference type="InterPro" id="IPR010321">
    <property type="entry name" value="DUF922"/>
</dbReference>
<comment type="caution">
    <text evidence="2">The sequence shown here is derived from an EMBL/GenBank/DDBJ whole genome shotgun (WGS) entry which is preliminary data.</text>
</comment>
<proteinExistence type="predicted"/>
<organism evidence="2 3">
    <name type="scientific">Pseudodesulfovibrio alkaliphilus</name>
    <dbReference type="NCBI Taxonomy" id="2661613"/>
    <lineage>
        <taxon>Bacteria</taxon>
        <taxon>Pseudomonadati</taxon>
        <taxon>Thermodesulfobacteriota</taxon>
        <taxon>Desulfovibrionia</taxon>
        <taxon>Desulfovibrionales</taxon>
        <taxon>Desulfovibrionaceae</taxon>
    </lineage>
</organism>
<dbReference type="Proteomes" id="UP000461162">
    <property type="component" value="Unassembled WGS sequence"/>
</dbReference>
<feature type="signal peptide" evidence="1">
    <location>
        <begin position="1"/>
        <end position="29"/>
    </location>
</feature>
<dbReference type="AlphaFoldDB" id="A0A7K1KLN4"/>
<keyword evidence="1" id="KW-0732">Signal</keyword>
<reference evidence="2 3" key="1">
    <citation type="submission" date="2019-11" db="EMBL/GenBank/DDBJ databases">
        <title>Pseudodesulfovibrio alkaliphilus, sp. nov., an alkaliphilic sulfate-reducing bacteria from mud volcano of Taman peninsula, Russia.</title>
        <authorList>
            <person name="Frolova A."/>
            <person name="Merkel A.Y."/>
            <person name="Slobodkin A.I."/>
        </authorList>
    </citation>
    <scope>NUCLEOTIDE SEQUENCE [LARGE SCALE GENOMIC DNA]</scope>
    <source>
        <strain evidence="2 3">F-1</strain>
    </source>
</reference>
<evidence type="ECO:0000256" key="1">
    <source>
        <dbReference type="SAM" id="SignalP"/>
    </source>
</evidence>
<dbReference type="Pfam" id="PF06037">
    <property type="entry name" value="DUF922"/>
    <property type="match status" value="1"/>
</dbReference>